<keyword evidence="8" id="KW-1185">Reference proteome</keyword>
<dbReference type="Pfam" id="PF02104">
    <property type="entry name" value="SURF1"/>
    <property type="match status" value="1"/>
</dbReference>
<evidence type="ECO:0000256" key="6">
    <source>
        <dbReference type="RuleBase" id="RU363076"/>
    </source>
</evidence>
<dbReference type="PROSITE" id="PS50895">
    <property type="entry name" value="SURF1"/>
    <property type="match status" value="1"/>
</dbReference>
<dbReference type="PANTHER" id="PTHR23427">
    <property type="entry name" value="SURFEIT LOCUS PROTEIN"/>
    <property type="match status" value="1"/>
</dbReference>
<comment type="caution">
    <text evidence="7">The sequence shown here is derived from an EMBL/GenBank/DDBJ whole genome shotgun (WGS) entry which is preliminary data.</text>
</comment>
<evidence type="ECO:0000256" key="5">
    <source>
        <dbReference type="ARBA" id="ARBA00023136"/>
    </source>
</evidence>
<dbReference type="GO" id="GO:0005886">
    <property type="term" value="C:plasma membrane"/>
    <property type="evidence" value="ECO:0007669"/>
    <property type="project" value="UniProtKB-SubCell"/>
</dbReference>
<evidence type="ECO:0000313" key="7">
    <source>
        <dbReference type="EMBL" id="MBT0955993.1"/>
    </source>
</evidence>
<dbReference type="RefSeq" id="WP_327792210.1">
    <property type="nucleotide sequence ID" value="NZ_JADQAZ010000001.1"/>
</dbReference>
<dbReference type="PANTHER" id="PTHR23427:SF2">
    <property type="entry name" value="SURFEIT LOCUS PROTEIN 1"/>
    <property type="match status" value="1"/>
</dbReference>
<dbReference type="EMBL" id="JADQAZ010000001">
    <property type="protein sequence ID" value="MBT0955993.1"/>
    <property type="molecule type" value="Genomic_DNA"/>
</dbReference>
<keyword evidence="5 6" id="KW-0472">Membrane</keyword>
<evidence type="ECO:0000256" key="3">
    <source>
        <dbReference type="ARBA" id="ARBA00022692"/>
    </source>
</evidence>
<comment type="subcellular location">
    <subcellularLocation>
        <location evidence="6">Cell membrane</location>
        <topology evidence="6">Multi-pass membrane protein</topology>
    </subcellularLocation>
    <subcellularLocation>
        <location evidence="1">Membrane</location>
    </subcellularLocation>
</comment>
<evidence type="ECO:0000313" key="8">
    <source>
        <dbReference type="Proteomes" id="UP001315686"/>
    </source>
</evidence>
<feature type="transmembrane region" description="Helical" evidence="6">
    <location>
        <begin position="196"/>
        <end position="215"/>
    </location>
</feature>
<evidence type="ECO:0000256" key="2">
    <source>
        <dbReference type="ARBA" id="ARBA00007165"/>
    </source>
</evidence>
<evidence type="ECO:0000256" key="1">
    <source>
        <dbReference type="ARBA" id="ARBA00004370"/>
    </source>
</evidence>
<dbReference type="Proteomes" id="UP001315686">
    <property type="component" value="Unassembled WGS sequence"/>
</dbReference>
<keyword evidence="4 6" id="KW-1133">Transmembrane helix</keyword>
<proteinExistence type="inferred from homology"/>
<organism evidence="7 8">
    <name type="scientific">Harenicola maris</name>
    <dbReference type="NCBI Taxonomy" id="2841044"/>
    <lineage>
        <taxon>Bacteria</taxon>
        <taxon>Pseudomonadati</taxon>
        <taxon>Pseudomonadota</taxon>
        <taxon>Alphaproteobacteria</taxon>
        <taxon>Rhodobacterales</taxon>
        <taxon>Paracoccaceae</taxon>
        <taxon>Harenicola</taxon>
    </lineage>
</organism>
<reference evidence="7 8" key="1">
    <citation type="journal article" date="2021" name="Arch. Microbiol.">
        <title>Harenicola maris gen. nov., sp. nov. isolated from the Sea of Japan shallow sediments.</title>
        <authorList>
            <person name="Romanenko L.A."/>
            <person name="Kurilenko V.V."/>
            <person name="Chernysheva N.Y."/>
            <person name="Tekutyeva L.A."/>
            <person name="Velansky P.V."/>
            <person name="Svetashev V.I."/>
            <person name="Isaeva M.P."/>
        </authorList>
    </citation>
    <scope>NUCLEOTIDE SEQUENCE [LARGE SCALE GENOMIC DNA]</scope>
    <source>
        <strain evidence="7 8">KMM 3653</strain>
    </source>
</reference>
<gene>
    <name evidence="7" type="ORF">IV417_01220</name>
</gene>
<protein>
    <recommendedName>
        <fullName evidence="6">SURF1-like protein</fullName>
    </recommendedName>
</protein>
<comment type="caution">
    <text evidence="6">Lacks conserved residue(s) required for the propagation of feature annotation.</text>
</comment>
<name>A0AAP2G2U2_9RHOB</name>
<keyword evidence="6" id="KW-1003">Cell membrane</keyword>
<accession>A0AAP2G2U2</accession>
<evidence type="ECO:0000256" key="4">
    <source>
        <dbReference type="ARBA" id="ARBA00022989"/>
    </source>
</evidence>
<comment type="similarity">
    <text evidence="2 6">Belongs to the SURF1 family.</text>
</comment>
<dbReference type="InterPro" id="IPR002994">
    <property type="entry name" value="Surf1/Shy1"/>
</dbReference>
<sequence>MRYLFPILLGLAGAGILVSLGLWQVQRLAWKEGILAQIEARITDAPVAVPAAPDAEADLYLPVEARGVMGIEDIYVLASLKDIGAVHRVISPLTLEDGRRVMIDRGWRPVGAPVPARREQVVEVTGNLHWPQEVDSFTPEPDPSGLMFARDLPAMAQVLGTEEILIVLRSSTDPDSTITPLPVSGAGIPNDHLQYAITWFGLAVVWLGMTGYWLGRLRKTA</sequence>
<keyword evidence="3 6" id="KW-0812">Transmembrane</keyword>
<dbReference type="CDD" id="cd06662">
    <property type="entry name" value="SURF1"/>
    <property type="match status" value="1"/>
</dbReference>
<dbReference type="AlphaFoldDB" id="A0AAP2G2U2"/>
<dbReference type="InterPro" id="IPR045214">
    <property type="entry name" value="Surf1/Surf4"/>
</dbReference>